<dbReference type="Proteomes" id="UP000322873">
    <property type="component" value="Unassembled WGS sequence"/>
</dbReference>
<name>A0A5M9J5D2_MONFR</name>
<gene>
    <name evidence="1" type="ORF">EYC84_011490</name>
</gene>
<keyword evidence="2" id="KW-1185">Reference proteome</keyword>
<sequence length="191" mass="21866">MSSITWIRPGRSIPLIPTSPPPYSGPAIREYRHSTLSYAQPKIPYALSTVQQILIIPPSSWPSTIILPTQRDKVVDRSPYFLCSSLPNQYSSLVQDSSLFGQNVKKHHDDEMQLPVFLGPVAEMNSSYCSPLCLSMMLLLLYHLHHSVLHQQNFDKKCDRSNFLDRALNRSKRMHFLGRRRGLGARLRDHI</sequence>
<organism evidence="1 2">
    <name type="scientific">Monilinia fructicola</name>
    <name type="common">Brown rot fungus</name>
    <name type="synonym">Ciboria fructicola</name>
    <dbReference type="NCBI Taxonomy" id="38448"/>
    <lineage>
        <taxon>Eukaryota</taxon>
        <taxon>Fungi</taxon>
        <taxon>Dikarya</taxon>
        <taxon>Ascomycota</taxon>
        <taxon>Pezizomycotina</taxon>
        <taxon>Leotiomycetes</taxon>
        <taxon>Helotiales</taxon>
        <taxon>Sclerotiniaceae</taxon>
        <taxon>Monilinia</taxon>
    </lineage>
</organism>
<protein>
    <submittedName>
        <fullName evidence="1">Uncharacterized protein</fullName>
    </submittedName>
</protein>
<evidence type="ECO:0000313" key="1">
    <source>
        <dbReference type="EMBL" id="KAA8564574.1"/>
    </source>
</evidence>
<dbReference type="AlphaFoldDB" id="A0A5M9J5D2"/>
<dbReference type="EMBL" id="VICG01000015">
    <property type="protein sequence ID" value="KAA8564574.1"/>
    <property type="molecule type" value="Genomic_DNA"/>
</dbReference>
<evidence type="ECO:0000313" key="2">
    <source>
        <dbReference type="Proteomes" id="UP000322873"/>
    </source>
</evidence>
<accession>A0A5M9J5D2</accession>
<proteinExistence type="predicted"/>
<reference evidence="1 2" key="1">
    <citation type="submission" date="2019-06" db="EMBL/GenBank/DDBJ databases">
        <title>Genome Sequence of the Brown Rot Fungal Pathogen Monilinia fructicola.</title>
        <authorList>
            <person name="De Miccolis Angelini R.M."/>
            <person name="Landi L."/>
            <person name="Abate D."/>
            <person name="Pollastro S."/>
            <person name="Romanazzi G."/>
            <person name="Faretra F."/>
        </authorList>
    </citation>
    <scope>NUCLEOTIDE SEQUENCE [LARGE SCALE GENOMIC DNA]</scope>
    <source>
        <strain evidence="1 2">Mfrc123</strain>
    </source>
</reference>
<comment type="caution">
    <text evidence="1">The sequence shown here is derived from an EMBL/GenBank/DDBJ whole genome shotgun (WGS) entry which is preliminary data.</text>
</comment>